<reference evidence="7" key="1">
    <citation type="submission" date="2017-02" db="EMBL/GenBank/DDBJ databases">
        <authorList>
            <person name="Varghese N."/>
            <person name="Submissions S."/>
        </authorList>
    </citation>
    <scope>NUCLEOTIDE SEQUENCE [LARGE SCALE GENOMIC DNA]</scope>
    <source>
        <strain evidence="7">VKM Ac-2052</strain>
    </source>
</reference>
<keyword evidence="3" id="KW-0378">Hydrolase</keyword>
<dbReference type="InterPro" id="IPR002125">
    <property type="entry name" value="CMP_dCMP_dom"/>
</dbReference>
<dbReference type="Pfam" id="PF00383">
    <property type="entry name" value="dCMP_cyt_deam_1"/>
    <property type="match status" value="1"/>
</dbReference>
<organism evidence="6 7">
    <name type="scientific">Agreia bicolorata</name>
    <dbReference type="NCBI Taxonomy" id="110935"/>
    <lineage>
        <taxon>Bacteria</taxon>
        <taxon>Bacillati</taxon>
        <taxon>Actinomycetota</taxon>
        <taxon>Actinomycetes</taxon>
        <taxon>Micrococcales</taxon>
        <taxon>Microbacteriaceae</taxon>
        <taxon>Agreia</taxon>
    </lineage>
</organism>
<protein>
    <submittedName>
        <fullName evidence="6">Cytidine deaminase</fullName>
    </submittedName>
</protein>
<evidence type="ECO:0000313" key="6">
    <source>
        <dbReference type="EMBL" id="SKA97526.1"/>
    </source>
</evidence>
<dbReference type="GO" id="GO:0042802">
    <property type="term" value="F:identical protein binding"/>
    <property type="evidence" value="ECO:0007669"/>
    <property type="project" value="UniProtKB-ARBA"/>
</dbReference>
<evidence type="ECO:0000256" key="3">
    <source>
        <dbReference type="ARBA" id="ARBA00022801"/>
    </source>
</evidence>
<dbReference type="PROSITE" id="PS00903">
    <property type="entry name" value="CYT_DCMP_DEAMINASES_1"/>
    <property type="match status" value="1"/>
</dbReference>
<evidence type="ECO:0000256" key="1">
    <source>
        <dbReference type="ARBA" id="ARBA00006576"/>
    </source>
</evidence>
<evidence type="ECO:0000256" key="2">
    <source>
        <dbReference type="ARBA" id="ARBA00022723"/>
    </source>
</evidence>
<proteinExistence type="inferred from homology"/>
<dbReference type="SUPFAM" id="SSF53927">
    <property type="entry name" value="Cytidine deaminase-like"/>
    <property type="match status" value="1"/>
</dbReference>
<name>A0A1T4Y737_9MICO</name>
<keyword evidence="4" id="KW-0862">Zinc</keyword>
<accession>A0A1T4Y737</accession>
<evidence type="ECO:0000256" key="4">
    <source>
        <dbReference type="ARBA" id="ARBA00022833"/>
    </source>
</evidence>
<dbReference type="PANTHER" id="PTHR11644">
    <property type="entry name" value="CYTIDINE DEAMINASE"/>
    <property type="match status" value="1"/>
</dbReference>
<dbReference type="GO" id="GO:0004126">
    <property type="term" value="F:cytidine deaminase activity"/>
    <property type="evidence" value="ECO:0007669"/>
    <property type="project" value="TreeGrafter"/>
</dbReference>
<feature type="domain" description="CMP/dCMP-type deaminase" evidence="5">
    <location>
        <begin position="18"/>
        <end position="145"/>
    </location>
</feature>
<dbReference type="InterPro" id="IPR016193">
    <property type="entry name" value="Cytidine_deaminase-like"/>
</dbReference>
<dbReference type="CDD" id="cd01283">
    <property type="entry name" value="cytidine_deaminase"/>
    <property type="match status" value="1"/>
</dbReference>
<dbReference type="GO" id="GO:0008270">
    <property type="term" value="F:zinc ion binding"/>
    <property type="evidence" value="ECO:0007669"/>
    <property type="project" value="InterPro"/>
</dbReference>
<comment type="similarity">
    <text evidence="1">Belongs to the cytidine and deoxycytidylate deaminase family.</text>
</comment>
<dbReference type="InterPro" id="IPR050202">
    <property type="entry name" value="Cyt/Deoxycyt_deaminase"/>
</dbReference>
<dbReference type="RefSeq" id="WP_139368724.1">
    <property type="nucleotide sequence ID" value="NZ_FUYG01000006.1"/>
</dbReference>
<dbReference type="GO" id="GO:0072527">
    <property type="term" value="P:pyrimidine-containing compound metabolic process"/>
    <property type="evidence" value="ECO:0007669"/>
    <property type="project" value="UniProtKB-ARBA"/>
</dbReference>
<dbReference type="GO" id="GO:0055086">
    <property type="term" value="P:nucleobase-containing small molecule metabolic process"/>
    <property type="evidence" value="ECO:0007669"/>
    <property type="project" value="UniProtKB-ARBA"/>
</dbReference>
<dbReference type="PROSITE" id="PS51747">
    <property type="entry name" value="CYT_DCMP_DEAMINASES_2"/>
    <property type="match status" value="1"/>
</dbReference>
<sequence length="151" mass="15432">MTDSSRPLLGGPPVGMSSADRELLEEALGLLGARYVVGVHEVAAALRLADGRTVTGLHVEATAGRASICAESAALSAAVIAGSPAVSIVGVLRRPAGSLHIIEPCGVCAELLADHAPDASVWVAVGDGFAPVGVRELLPFRRRRAGRQVQP</sequence>
<dbReference type="AlphaFoldDB" id="A0A1T4Y737"/>
<dbReference type="Gene3D" id="3.40.140.10">
    <property type="entry name" value="Cytidine Deaminase, domain 2"/>
    <property type="match status" value="1"/>
</dbReference>
<dbReference type="PANTHER" id="PTHR11644:SF2">
    <property type="entry name" value="CYTIDINE DEAMINASE"/>
    <property type="match status" value="1"/>
</dbReference>
<dbReference type="GO" id="GO:0005829">
    <property type="term" value="C:cytosol"/>
    <property type="evidence" value="ECO:0007669"/>
    <property type="project" value="TreeGrafter"/>
</dbReference>
<dbReference type="EMBL" id="FUYG01000006">
    <property type="protein sequence ID" value="SKA97526.1"/>
    <property type="molecule type" value="Genomic_DNA"/>
</dbReference>
<dbReference type="InterPro" id="IPR016192">
    <property type="entry name" value="APOBEC/CMP_deaminase_Zn-bd"/>
</dbReference>
<keyword evidence="2" id="KW-0479">Metal-binding</keyword>
<gene>
    <name evidence="6" type="ORF">SAMN06295879_2371</name>
</gene>
<evidence type="ECO:0000259" key="5">
    <source>
        <dbReference type="PROSITE" id="PS51747"/>
    </source>
</evidence>
<dbReference type="Proteomes" id="UP000189735">
    <property type="component" value="Unassembled WGS sequence"/>
</dbReference>
<evidence type="ECO:0000313" key="7">
    <source>
        <dbReference type="Proteomes" id="UP000189735"/>
    </source>
</evidence>